<evidence type="ECO:0000313" key="2">
    <source>
        <dbReference type="Proteomes" id="UP000762676"/>
    </source>
</evidence>
<accession>A0AAV4GD92</accession>
<sequence length="94" mass="11017">MNDLMSRYSPPVPRHRYRVQFVPVLSPDTTEEDREELAKVDTRRQARLFQYNIQEIASLTRFEARNRRDAIISRLKTQIAGLKQTIALSKQKAS</sequence>
<dbReference type="AlphaFoldDB" id="A0AAV4GD92"/>
<evidence type="ECO:0000313" key="1">
    <source>
        <dbReference type="EMBL" id="GFR83473.1"/>
    </source>
</evidence>
<keyword evidence="2" id="KW-1185">Reference proteome</keyword>
<gene>
    <name evidence="1" type="ORF">ElyMa_004125300</name>
</gene>
<name>A0AAV4GD92_9GAST</name>
<reference evidence="1 2" key="1">
    <citation type="journal article" date="2021" name="Elife">
        <title>Chloroplast acquisition without the gene transfer in kleptoplastic sea slugs, Plakobranchus ocellatus.</title>
        <authorList>
            <person name="Maeda T."/>
            <person name="Takahashi S."/>
            <person name="Yoshida T."/>
            <person name="Shimamura S."/>
            <person name="Takaki Y."/>
            <person name="Nagai Y."/>
            <person name="Toyoda A."/>
            <person name="Suzuki Y."/>
            <person name="Arimoto A."/>
            <person name="Ishii H."/>
            <person name="Satoh N."/>
            <person name="Nishiyama T."/>
            <person name="Hasebe M."/>
            <person name="Maruyama T."/>
            <person name="Minagawa J."/>
            <person name="Obokata J."/>
            <person name="Shigenobu S."/>
        </authorList>
    </citation>
    <scope>NUCLEOTIDE SEQUENCE [LARGE SCALE GENOMIC DNA]</scope>
</reference>
<protein>
    <submittedName>
        <fullName evidence="1">Uncharacterized protein</fullName>
    </submittedName>
</protein>
<dbReference type="EMBL" id="BMAT01008376">
    <property type="protein sequence ID" value="GFR83473.1"/>
    <property type="molecule type" value="Genomic_DNA"/>
</dbReference>
<organism evidence="1 2">
    <name type="scientific">Elysia marginata</name>
    <dbReference type="NCBI Taxonomy" id="1093978"/>
    <lineage>
        <taxon>Eukaryota</taxon>
        <taxon>Metazoa</taxon>
        <taxon>Spiralia</taxon>
        <taxon>Lophotrochozoa</taxon>
        <taxon>Mollusca</taxon>
        <taxon>Gastropoda</taxon>
        <taxon>Heterobranchia</taxon>
        <taxon>Euthyneura</taxon>
        <taxon>Panpulmonata</taxon>
        <taxon>Sacoglossa</taxon>
        <taxon>Placobranchoidea</taxon>
        <taxon>Plakobranchidae</taxon>
        <taxon>Elysia</taxon>
    </lineage>
</organism>
<dbReference type="Proteomes" id="UP000762676">
    <property type="component" value="Unassembled WGS sequence"/>
</dbReference>
<proteinExistence type="predicted"/>
<comment type="caution">
    <text evidence="1">The sequence shown here is derived from an EMBL/GenBank/DDBJ whole genome shotgun (WGS) entry which is preliminary data.</text>
</comment>